<reference evidence="4" key="1">
    <citation type="journal article" date="2019" name="Int. J. Syst. Evol. Microbiol.">
        <title>The Global Catalogue of Microorganisms (GCM) 10K type strain sequencing project: providing services to taxonomists for standard genome sequencing and annotation.</title>
        <authorList>
            <consortium name="The Broad Institute Genomics Platform"/>
            <consortium name="The Broad Institute Genome Sequencing Center for Infectious Disease"/>
            <person name="Wu L."/>
            <person name="Ma J."/>
        </authorList>
    </citation>
    <scope>NUCLEOTIDE SEQUENCE [LARGE SCALE GENOMIC DNA]</scope>
    <source>
        <strain evidence="4">JCM 16378</strain>
    </source>
</reference>
<keyword evidence="4" id="KW-1185">Reference proteome</keyword>
<comment type="caution">
    <text evidence="3">The sequence shown here is derived from an EMBL/GenBank/DDBJ whole genome shotgun (WGS) entry which is preliminary data.</text>
</comment>
<feature type="region of interest" description="Disordered" evidence="1">
    <location>
        <begin position="171"/>
        <end position="191"/>
    </location>
</feature>
<name>A0ABP6HBJ5_9MICO</name>
<feature type="chain" id="PRO_5045274076" description="Lipoprotein" evidence="2">
    <location>
        <begin position="21"/>
        <end position="191"/>
    </location>
</feature>
<evidence type="ECO:0000256" key="1">
    <source>
        <dbReference type="SAM" id="MobiDB-lite"/>
    </source>
</evidence>
<feature type="signal peptide" evidence="2">
    <location>
        <begin position="1"/>
        <end position="20"/>
    </location>
</feature>
<dbReference type="Proteomes" id="UP001501326">
    <property type="component" value="Unassembled WGS sequence"/>
</dbReference>
<evidence type="ECO:0000313" key="4">
    <source>
        <dbReference type="Proteomes" id="UP001501326"/>
    </source>
</evidence>
<gene>
    <name evidence="3" type="ORF">GCM10009867_33070</name>
</gene>
<evidence type="ECO:0000256" key="2">
    <source>
        <dbReference type="SAM" id="SignalP"/>
    </source>
</evidence>
<accession>A0ABP6HBJ5</accession>
<organism evidence="3 4">
    <name type="scientific">Pedococcus aerophilus</name>
    <dbReference type="NCBI Taxonomy" id="436356"/>
    <lineage>
        <taxon>Bacteria</taxon>
        <taxon>Bacillati</taxon>
        <taxon>Actinomycetota</taxon>
        <taxon>Actinomycetes</taxon>
        <taxon>Micrococcales</taxon>
        <taxon>Intrasporangiaceae</taxon>
        <taxon>Pedococcus</taxon>
    </lineage>
</organism>
<evidence type="ECO:0000313" key="3">
    <source>
        <dbReference type="EMBL" id="GAA2738966.1"/>
    </source>
</evidence>
<dbReference type="RefSeq" id="WP_344195432.1">
    <property type="nucleotide sequence ID" value="NZ_BAAARN010000004.1"/>
</dbReference>
<evidence type="ECO:0008006" key="5">
    <source>
        <dbReference type="Google" id="ProtNLM"/>
    </source>
</evidence>
<dbReference type="EMBL" id="BAAARN010000004">
    <property type="protein sequence ID" value="GAA2738966.1"/>
    <property type="molecule type" value="Genomic_DNA"/>
</dbReference>
<keyword evidence="2" id="KW-0732">Signal</keyword>
<protein>
    <recommendedName>
        <fullName evidence="5">Lipoprotein</fullName>
    </recommendedName>
</protein>
<proteinExistence type="predicted"/>
<sequence length="191" mass="20291">MLQSLASVVVGATLLSACQAASNDARSSSTNPRSAWTVPAGRGTEDVFLVGMVQRNGQPHHDATVFVSLEADDDLPVGSLVPTWQSPTVRVGTDGRFIIHLSPSDIPAKFLPPDADYLNFEVNAISGLDVAGWSSTVYPLGQQGTWRTSGAGTADAVAQFNFAFGRNPTMSFTDSDGQREDSPLPVVQFHQ</sequence>